<dbReference type="OrthoDB" id="4495335at2759"/>
<feature type="compositionally biased region" description="Polar residues" evidence="2">
    <location>
        <begin position="1"/>
        <end position="16"/>
    </location>
</feature>
<feature type="region of interest" description="Disordered" evidence="2">
    <location>
        <begin position="366"/>
        <end position="402"/>
    </location>
</feature>
<dbReference type="PANTHER" id="PTHR42041">
    <property type="entry name" value="DNA ENDONUCLEASE ACTIVATOR CTP1 C-TERMINAL DOMAIN-CONTAINING PROTEIN"/>
    <property type="match status" value="1"/>
</dbReference>
<dbReference type="AlphaFoldDB" id="A0A2C5Y7K2"/>
<protein>
    <submittedName>
        <fullName evidence="3">Uncharacterized protein</fullName>
    </submittedName>
</protein>
<dbReference type="Proteomes" id="UP000224854">
    <property type="component" value="Unassembled WGS sequence"/>
</dbReference>
<dbReference type="EMBL" id="NJEU01000001">
    <property type="protein sequence ID" value="PHH83849.1"/>
    <property type="molecule type" value="Genomic_DNA"/>
</dbReference>
<feature type="region of interest" description="Disordered" evidence="2">
    <location>
        <begin position="294"/>
        <end position="352"/>
    </location>
</feature>
<feature type="compositionally biased region" description="Basic and acidic residues" evidence="2">
    <location>
        <begin position="199"/>
        <end position="210"/>
    </location>
</feature>
<evidence type="ECO:0000313" key="4">
    <source>
        <dbReference type="Proteomes" id="UP000224854"/>
    </source>
</evidence>
<comment type="caution">
    <text evidence="3">The sequence shown here is derived from an EMBL/GenBank/DDBJ whole genome shotgun (WGS) entry which is preliminary data.</text>
</comment>
<feature type="coiled-coil region" evidence="1">
    <location>
        <begin position="56"/>
        <end position="90"/>
    </location>
</feature>
<keyword evidence="1" id="KW-0175">Coiled coil</keyword>
<feature type="region of interest" description="Disordered" evidence="2">
    <location>
        <begin position="1"/>
        <end position="27"/>
    </location>
</feature>
<organism evidence="3 4">
    <name type="scientific">Ophiocordyceps australis</name>
    <dbReference type="NCBI Taxonomy" id="1399860"/>
    <lineage>
        <taxon>Eukaryota</taxon>
        <taxon>Fungi</taxon>
        <taxon>Dikarya</taxon>
        <taxon>Ascomycota</taxon>
        <taxon>Pezizomycotina</taxon>
        <taxon>Sordariomycetes</taxon>
        <taxon>Hypocreomycetidae</taxon>
        <taxon>Hypocreales</taxon>
        <taxon>Ophiocordycipitaceae</taxon>
        <taxon>Ophiocordyceps</taxon>
    </lineage>
</organism>
<feature type="compositionally biased region" description="Basic and acidic residues" evidence="2">
    <location>
        <begin position="296"/>
        <end position="305"/>
    </location>
</feature>
<feature type="region of interest" description="Disordered" evidence="2">
    <location>
        <begin position="199"/>
        <end position="230"/>
    </location>
</feature>
<name>A0A2C5Y7K2_9HYPO</name>
<keyword evidence="4" id="KW-1185">Reference proteome</keyword>
<accession>A0A2C5Y7K2</accession>
<reference evidence="3 4" key="1">
    <citation type="submission" date="2017-06" db="EMBL/GenBank/DDBJ databases">
        <title>Ant-infecting Ophiocordyceps genomes reveal a high diversity of potential behavioral manipulation genes and a possible major role for enterotoxins.</title>
        <authorList>
            <person name="De Bekker C."/>
            <person name="Evans H.C."/>
            <person name="Brachmann A."/>
            <person name="Hughes D.P."/>
        </authorList>
    </citation>
    <scope>NUCLEOTIDE SEQUENCE [LARGE SCALE GENOMIC DNA]</scope>
    <source>
        <strain evidence="3 4">1348a</strain>
    </source>
</reference>
<feature type="compositionally biased region" description="Polar residues" evidence="2">
    <location>
        <begin position="392"/>
        <end position="402"/>
    </location>
</feature>
<evidence type="ECO:0000313" key="3">
    <source>
        <dbReference type="EMBL" id="PHH83849.1"/>
    </source>
</evidence>
<feature type="region of interest" description="Disordered" evidence="2">
    <location>
        <begin position="463"/>
        <end position="502"/>
    </location>
</feature>
<proteinExistence type="predicted"/>
<feature type="compositionally biased region" description="Polar residues" evidence="2">
    <location>
        <begin position="492"/>
        <end position="502"/>
    </location>
</feature>
<sequence>MGADQSQSMAPLQTASPERVNQRRDGSVLDKISQFNSLSVAMQSRQLERKTADAALKRAMMGREEAEAEMRRLRDETTRLQNAVDEGRERERRVGERLESVMESYGRTKETYSHTQALWEKEIRRARKENFKTQSTIVKLQEELKTARSHVKVRDQTIEREKERVKAREKEAFTARYNMVGLQEQLDDARERIRAVEEERDAFKSHHVPESQEANGQSRAAKQESIGHATGRVSLSTMDIVSSAASEMEIEQLTTDVLWERQRADRAQEMVDFLQAECQMHCCPCTKSTAKKRRRESMEPAHDHGQAQVVKSRKEPRRSTIFLPQQGIFRTVVDPDEPDAAHPRHARTPSADPPALALALQSRSSLQSLLNAPHGAASHPTPLPTRPDPVALSQSPDMRPHSSATLYTVTTTVPLRADGQAADSSFADKLRTPSANSAVSFDLHNPALTPTMTREEALAKIRERRGRVRSAQNAATPAKPARGCNRREVSAPTGTTPATPRH</sequence>
<gene>
    <name evidence="3" type="ORF">CDD82_41</name>
</gene>
<dbReference type="PANTHER" id="PTHR42041:SF1">
    <property type="entry name" value="DNA ENDONUCLEASE ACTIVATOR CTP1 C-TERMINAL DOMAIN-CONTAINING PROTEIN"/>
    <property type="match status" value="1"/>
</dbReference>
<evidence type="ECO:0000256" key="2">
    <source>
        <dbReference type="SAM" id="MobiDB-lite"/>
    </source>
</evidence>
<evidence type="ECO:0000256" key="1">
    <source>
        <dbReference type="SAM" id="Coils"/>
    </source>
</evidence>